<feature type="transmembrane region" description="Helical" evidence="12">
    <location>
        <begin position="49"/>
        <end position="66"/>
    </location>
</feature>
<dbReference type="CDD" id="cd08761">
    <property type="entry name" value="Cyt_b561_CYB561D2_like"/>
    <property type="match status" value="1"/>
</dbReference>
<evidence type="ECO:0000256" key="12">
    <source>
        <dbReference type="SAM" id="Phobius"/>
    </source>
</evidence>
<dbReference type="GO" id="GO:0016020">
    <property type="term" value="C:membrane"/>
    <property type="evidence" value="ECO:0007669"/>
    <property type="project" value="UniProtKB-SubCell"/>
</dbReference>
<dbReference type="KEGG" id="gsh:117351323"/>
<keyword evidence="3" id="KW-0813">Transport</keyword>
<protein>
    <recommendedName>
        <fullName evidence="11">ascorbate ferrireductase (transmembrane)</fullName>
        <ecNumber evidence="11">7.2.1.3</ecNumber>
    </recommendedName>
</protein>
<evidence type="ECO:0000256" key="5">
    <source>
        <dbReference type="ARBA" id="ARBA00022692"/>
    </source>
</evidence>
<dbReference type="SMART" id="SM00665">
    <property type="entry name" value="B561"/>
    <property type="match status" value="1"/>
</dbReference>
<gene>
    <name evidence="15" type="primary">LOC117351323</name>
</gene>
<keyword evidence="8 12" id="KW-1133">Transmembrane helix</keyword>
<keyword evidence="5 12" id="KW-0812">Transmembrane</keyword>
<evidence type="ECO:0000256" key="4">
    <source>
        <dbReference type="ARBA" id="ARBA00022617"/>
    </source>
</evidence>
<feature type="transmembrane region" description="Helical" evidence="12">
    <location>
        <begin position="163"/>
        <end position="183"/>
    </location>
</feature>
<sequence length="221" mass="24742">MAVIETESDIYRWLRLASGVTAHLVALTFTISVAVVARPGSSLFSWHPFLMSLAFAFFMTEAVLVFSPESSLVRSFCRNIRVRIHWAVQLLSLFCALLGLAIIIYNKHINSKPHFATWHGLIGLITVLFIGLQCLAGTTLLYPKLLKNWTLAKLKTYHATSGLIVYLLGCCSLFLGMCSLWFTASVTGVFWYLSILCPVLTGLIIMNQVSNAYLYRKRSQP</sequence>
<evidence type="ECO:0000256" key="2">
    <source>
        <dbReference type="ARBA" id="ARBA00004141"/>
    </source>
</evidence>
<dbReference type="GO" id="GO:0046872">
    <property type="term" value="F:metal ion binding"/>
    <property type="evidence" value="ECO:0007669"/>
    <property type="project" value="UniProtKB-KW"/>
</dbReference>
<keyword evidence="7" id="KW-0249">Electron transport</keyword>
<dbReference type="GO" id="GO:0140575">
    <property type="term" value="F:transmembrane monodehydroascorbate reductase activity"/>
    <property type="evidence" value="ECO:0007669"/>
    <property type="project" value="InterPro"/>
</dbReference>
<evidence type="ECO:0000256" key="8">
    <source>
        <dbReference type="ARBA" id="ARBA00022989"/>
    </source>
</evidence>
<dbReference type="EC" id="7.2.1.3" evidence="11"/>
<dbReference type="GeneID" id="117351323"/>
<dbReference type="Gene3D" id="1.20.120.1770">
    <property type="match status" value="1"/>
</dbReference>
<dbReference type="RefSeq" id="XP_033782380.1">
    <property type="nucleotide sequence ID" value="XM_033926489.1"/>
</dbReference>
<reference evidence="15" key="1">
    <citation type="submission" date="2025-08" db="UniProtKB">
        <authorList>
            <consortium name="RefSeq"/>
        </authorList>
    </citation>
    <scope>IDENTIFICATION</scope>
</reference>
<dbReference type="PANTHER" id="PTHR15422">
    <property type="entry name" value="OS05G0565100 PROTEIN"/>
    <property type="match status" value="1"/>
</dbReference>
<dbReference type="InterPro" id="IPR006593">
    <property type="entry name" value="Cyt_b561/ferric_Rdtase_TM"/>
</dbReference>
<keyword evidence="10 12" id="KW-0472">Membrane</keyword>
<dbReference type="InParanoid" id="A0A6P8PL93"/>
<keyword evidence="14" id="KW-1185">Reference proteome</keyword>
<keyword evidence="6" id="KW-0479">Metal-binding</keyword>
<organism evidence="14 15">
    <name type="scientific">Geotrypetes seraphini</name>
    <name type="common">Gaboon caecilian</name>
    <name type="synonym">Caecilia seraphini</name>
    <dbReference type="NCBI Taxonomy" id="260995"/>
    <lineage>
        <taxon>Eukaryota</taxon>
        <taxon>Metazoa</taxon>
        <taxon>Chordata</taxon>
        <taxon>Craniata</taxon>
        <taxon>Vertebrata</taxon>
        <taxon>Euteleostomi</taxon>
        <taxon>Amphibia</taxon>
        <taxon>Gymnophiona</taxon>
        <taxon>Geotrypetes</taxon>
    </lineage>
</organism>
<evidence type="ECO:0000256" key="10">
    <source>
        <dbReference type="ARBA" id="ARBA00023136"/>
    </source>
</evidence>
<dbReference type="PROSITE" id="PS50939">
    <property type="entry name" value="CYTOCHROME_B561"/>
    <property type="match status" value="1"/>
</dbReference>
<evidence type="ECO:0000259" key="13">
    <source>
        <dbReference type="PROSITE" id="PS50939"/>
    </source>
</evidence>
<feature type="transmembrane region" description="Helical" evidence="12">
    <location>
        <begin position="189"/>
        <end position="209"/>
    </location>
</feature>
<dbReference type="AlphaFoldDB" id="A0A6P8PL93"/>
<evidence type="ECO:0000313" key="14">
    <source>
        <dbReference type="Proteomes" id="UP000515159"/>
    </source>
</evidence>
<dbReference type="Proteomes" id="UP000515159">
    <property type="component" value="Chromosome 17"/>
</dbReference>
<keyword evidence="4" id="KW-0349">Heme</keyword>
<evidence type="ECO:0000256" key="7">
    <source>
        <dbReference type="ARBA" id="ARBA00022982"/>
    </source>
</evidence>
<accession>A0A6P8PL93</accession>
<feature type="domain" description="Cytochrome b561" evidence="13">
    <location>
        <begin position="13"/>
        <end position="216"/>
    </location>
</feature>
<comment type="subcellular location">
    <subcellularLocation>
        <location evidence="2">Membrane</location>
        <topology evidence="2">Multi-pass membrane protein</topology>
    </subcellularLocation>
</comment>
<dbReference type="GO" id="GO:0140571">
    <property type="term" value="F:transmembrane ascorbate ferrireductase activity"/>
    <property type="evidence" value="ECO:0007669"/>
    <property type="project" value="UniProtKB-EC"/>
</dbReference>
<keyword evidence="9" id="KW-0408">Iron</keyword>
<evidence type="ECO:0000256" key="1">
    <source>
        <dbReference type="ARBA" id="ARBA00001970"/>
    </source>
</evidence>
<feature type="transmembrane region" description="Helical" evidence="12">
    <location>
        <begin position="117"/>
        <end position="142"/>
    </location>
</feature>
<evidence type="ECO:0000313" key="15">
    <source>
        <dbReference type="RefSeq" id="XP_033782380.1"/>
    </source>
</evidence>
<evidence type="ECO:0000256" key="6">
    <source>
        <dbReference type="ARBA" id="ARBA00022723"/>
    </source>
</evidence>
<dbReference type="OrthoDB" id="432881at2759"/>
<dbReference type="PANTHER" id="PTHR15422:SF21">
    <property type="entry name" value="TRANSMEMBRANE REDUCTASE CYB561D2"/>
    <property type="match status" value="1"/>
</dbReference>
<feature type="transmembrane region" description="Helical" evidence="12">
    <location>
        <begin position="12"/>
        <end position="37"/>
    </location>
</feature>
<evidence type="ECO:0000256" key="3">
    <source>
        <dbReference type="ARBA" id="ARBA00022448"/>
    </source>
</evidence>
<dbReference type="FunCoup" id="A0A6P8PL93">
    <property type="interactions" value="271"/>
</dbReference>
<evidence type="ECO:0000256" key="9">
    <source>
        <dbReference type="ARBA" id="ARBA00023004"/>
    </source>
</evidence>
<dbReference type="Pfam" id="PF03188">
    <property type="entry name" value="Cytochrom_B561"/>
    <property type="match status" value="1"/>
</dbReference>
<evidence type="ECO:0000256" key="11">
    <source>
        <dbReference type="ARBA" id="ARBA00024225"/>
    </source>
</evidence>
<dbReference type="GO" id="GO:0005783">
    <property type="term" value="C:endoplasmic reticulum"/>
    <property type="evidence" value="ECO:0007669"/>
    <property type="project" value="TreeGrafter"/>
</dbReference>
<proteinExistence type="predicted"/>
<comment type="cofactor">
    <cofactor evidence="1">
        <name>heme b</name>
        <dbReference type="ChEBI" id="CHEBI:60344"/>
    </cofactor>
</comment>
<feature type="transmembrane region" description="Helical" evidence="12">
    <location>
        <begin position="86"/>
        <end position="105"/>
    </location>
</feature>
<dbReference type="InterPro" id="IPR045150">
    <property type="entry name" value="CYB561D1/2"/>
</dbReference>
<name>A0A6P8PL93_GEOSA</name>